<keyword evidence="2" id="KW-1185">Reference proteome</keyword>
<protein>
    <submittedName>
        <fullName evidence="1">Damage-inducible protein J</fullName>
    </submittedName>
</protein>
<dbReference type="EMBL" id="JBHTOM010000002">
    <property type="protein sequence ID" value="MFD1548420.1"/>
    <property type="molecule type" value="Genomic_DNA"/>
</dbReference>
<sequence>MTLDEYFVLAVKQLVIQDRIPFAVLVPDEDEPNVVTRRAMVAGEAKELGLIPDNSPVFTDVAAMMAYLDQNDEF</sequence>
<gene>
    <name evidence="1" type="ORF">ACFQ5T_01770</name>
</gene>
<evidence type="ECO:0000313" key="2">
    <source>
        <dbReference type="Proteomes" id="UP001597195"/>
    </source>
</evidence>
<organism evidence="1 2">
    <name type="scientific">Levilactobacillus fuyuanensis</name>
    <dbReference type="NCBI Taxonomy" id="2486022"/>
    <lineage>
        <taxon>Bacteria</taxon>
        <taxon>Bacillati</taxon>
        <taxon>Bacillota</taxon>
        <taxon>Bacilli</taxon>
        <taxon>Lactobacillales</taxon>
        <taxon>Lactobacillaceae</taxon>
        <taxon>Levilactobacillus</taxon>
    </lineage>
</organism>
<evidence type="ECO:0000313" key="1">
    <source>
        <dbReference type="EMBL" id="MFD1548420.1"/>
    </source>
</evidence>
<accession>A0ABW4H122</accession>
<name>A0ABW4H122_9LACO</name>
<dbReference type="Proteomes" id="UP001597195">
    <property type="component" value="Unassembled WGS sequence"/>
</dbReference>
<reference evidence="2" key="1">
    <citation type="journal article" date="2019" name="Int. J. Syst. Evol. Microbiol.">
        <title>The Global Catalogue of Microorganisms (GCM) 10K type strain sequencing project: providing services to taxonomists for standard genome sequencing and annotation.</title>
        <authorList>
            <consortium name="The Broad Institute Genomics Platform"/>
            <consortium name="The Broad Institute Genome Sequencing Center for Infectious Disease"/>
            <person name="Wu L."/>
            <person name="Ma J."/>
        </authorList>
    </citation>
    <scope>NUCLEOTIDE SEQUENCE [LARGE SCALE GENOMIC DNA]</scope>
    <source>
        <strain evidence="2">CCM 8906</strain>
    </source>
</reference>
<comment type="caution">
    <text evidence="1">The sequence shown here is derived from an EMBL/GenBank/DDBJ whole genome shotgun (WGS) entry which is preliminary data.</text>
</comment>
<proteinExistence type="predicted"/>